<sequence length="171" mass="19048">MVNPSYEFPSKPSSDTTSRLACCVYSSWCWAKVSRPRIVRSWLPLCTLQHTVYCLNTRHLLTLAQNEPSECVGQKHGLPEEPAVNVSQTGRAFVPGATSVALQGQTLLYFEENACRADLHKCLPTAERQLLHYHILQVATKIFAGSPLTAMKRASHCLTSSLWNIGAYEEI</sequence>
<dbReference type="Proteomes" id="UP000054324">
    <property type="component" value="Unassembled WGS sequence"/>
</dbReference>
<dbReference type="GeneID" id="20326076"/>
<evidence type="ECO:0000313" key="2">
    <source>
        <dbReference type="Proteomes" id="UP000054324"/>
    </source>
</evidence>
<proteinExistence type="predicted"/>
<dbReference type="EMBL" id="KL597267">
    <property type="protein sequence ID" value="KER19260.1"/>
    <property type="molecule type" value="Genomic_DNA"/>
</dbReference>
<keyword evidence="2" id="KW-1185">Reference proteome</keyword>
<dbReference type="KEGG" id="ovi:T265_11908"/>
<organism evidence="1 2">
    <name type="scientific">Opisthorchis viverrini</name>
    <name type="common">Southeast Asian liver fluke</name>
    <dbReference type="NCBI Taxonomy" id="6198"/>
    <lineage>
        <taxon>Eukaryota</taxon>
        <taxon>Metazoa</taxon>
        <taxon>Spiralia</taxon>
        <taxon>Lophotrochozoa</taxon>
        <taxon>Platyhelminthes</taxon>
        <taxon>Trematoda</taxon>
        <taxon>Digenea</taxon>
        <taxon>Opisthorchiida</taxon>
        <taxon>Opisthorchiata</taxon>
        <taxon>Opisthorchiidae</taxon>
        <taxon>Opisthorchis</taxon>
    </lineage>
</organism>
<dbReference type="AlphaFoldDB" id="A0A074Z7R0"/>
<dbReference type="RefSeq" id="XP_009176996.1">
    <property type="nucleotide sequence ID" value="XM_009178732.1"/>
</dbReference>
<protein>
    <submittedName>
        <fullName evidence="1">Uncharacterized protein</fullName>
    </submittedName>
</protein>
<gene>
    <name evidence="1" type="ORF">T265_11908</name>
</gene>
<reference evidence="1 2" key="1">
    <citation type="submission" date="2013-11" db="EMBL/GenBank/DDBJ databases">
        <title>Opisthorchis viverrini - life in the bile duct.</title>
        <authorList>
            <person name="Young N.D."/>
            <person name="Nagarajan N."/>
            <person name="Lin S.J."/>
            <person name="Korhonen P.K."/>
            <person name="Jex A.R."/>
            <person name="Hall R.S."/>
            <person name="Safavi-Hemami H."/>
            <person name="Kaewkong W."/>
            <person name="Bertrand D."/>
            <person name="Gao S."/>
            <person name="Seet Q."/>
            <person name="Wongkham S."/>
            <person name="Teh B.T."/>
            <person name="Wongkham C."/>
            <person name="Intapan P.M."/>
            <person name="Maleewong W."/>
            <person name="Yang X."/>
            <person name="Hu M."/>
            <person name="Wang Z."/>
            <person name="Hofmann A."/>
            <person name="Sternberg P.W."/>
            <person name="Tan P."/>
            <person name="Wang J."/>
            <person name="Gasser R.B."/>
        </authorList>
    </citation>
    <scope>NUCLEOTIDE SEQUENCE [LARGE SCALE GENOMIC DNA]</scope>
</reference>
<evidence type="ECO:0000313" key="1">
    <source>
        <dbReference type="EMBL" id="KER19260.1"/>
    </source>
</evidence>
<dbReference type="CTD" id="20326076"/>
<accession>A0A074Z7R0</accession>
<name>A0A074Z7R0_OPIVI</name>